<evidence type="ECO:0000313" key="3">
    <source>
        <dbReference type="Proteomes" id="UP000811619"/>
    </source>
</evidence>
<feature type="transmembrane region" description="Helical" evidence="1">
    <location>
        <begin position="89"/>
        <end position="112"/>
    </location>
</feature>
<dbReference type="Gene3D" id="1.10.167.10">
    <property type="entry name" value="Regulator of G-protein Signalling 4, domain 2"/>
    <property type="match status" value="1"/>
</dbReference>
<keyword evidence="3" id="KW-1185">Reference proteome</keyword>
<dbReference type="EMBL" id="SRPY01000558">
    <property type="protein sequence ID" value="KAG5921548.1"/>
    <property type="molecule type" value="Genomic_DNA"/>
</dbReference>
<feature type="transmembrane region" description="Helical" evidence="1">
    <location>
        <begin position="208"/>
        <end position="226"/>
    </location>
</feature>
<sequence length="577" mass="64765">MGSELGITADSKPEVRLDGVGIWWICWACTWTVLLACGMAYLVRNRDAPILRVRGIGLSLSAVVLLHLYWFSVQLAYVLGALTPGESEYWIMGTYLPLGIALFHASNSRFLYVAQAQQRYLTRASSKPPQSSRRASGVLRRFRDLDYTSKMVFLVGLGMGLQLFLTILMYLLSRKFHPAWGLPGTDVHGTDMEQKTEMGRGWEWWPGIVWQFVWAWLVAPVVLWRSRRIHDTHGWRTQTIGCAVAGLHATPMWLIALYVPAMEAVNKYFVPPQWIAVSIWALQVFTVFLPCWELRQATNLRQETLDSIAQWESKNNTSIPSTKSCANTASTVVDSLMAIGKSTAGSIKSTDSQESILTMSALEYVLERNPAPLQEFSSLRDFSGENVAFLTSVAEWKASLPRPARDGTKDESTRHVLGERFRRALAIYVEFISIHDAEFPINISSSELKKLETIFESSARALYGCRRTVDPATPFAFAAAATAKPVDAILTTTKECPDEDHDADHVDGARRVPSWGDVPAAFDDSVFDESEKHVKYLVLTNTWPKFVKDRRSSLDLEHASDTGRSIMHMVRGRHVRG</sequence>
<keyword evidence="1" id="KW-1133">Transmembrane helix</keyword>
<gene>
    <name evidence="2" type="ORF">E4U42_005805</name>
</gene>
<protein>
    <recommendedName>
        <fullName evidence="4">RGS domain-containing protein</fullName>
    </recommendedName>
</protein>
<accession>A0A8K0J3S9</accession>
<comment type="caution">
    <text evidence="2">The sequence shown here is derived from an EMBL/GenBank/DDBJ whole genome shotgun (WGS) entry which is preliminary data.</text>
</comment>
<evidence type="ECO:0000313" key="2">
    <source>
        <dbReference type="EMBL" id="KAG5921548.1"/>
    </source>
</evidence>
<evidence type="ECO:0008006" key="4">
    <source>
        <dbReference type="Google" id="ProtNLM"/>
    </source>
</evidence>
<evidence type="ECO:0000256" key="1">
    <source>
        <dbReference type="SAM" id="Phobius"/>
    </source>
</evidence>
<keyword evidence="1" id="KW-0472">Membrane</keyword>
<proteinExistence type="predicted"/>
<dbReference type="InterPro" id="IPR036305">
    <property type="entry name" value="RGS_sf"/>
</dbReference>
<feature type="transmembrane region" description="Helical" evidence="1">
    <location>
        <begin position="55"/>
        <end position="77"/>
    </location>
</feature>
<dbReference type="OrthoDB" id="5313079at2759"/>
<name>A0A8K0J3S9_9HYPO</name>
<reference evidence="2" key="1">
    <citation type="journal article" date="2020" name="bioRxiv">
        <title>Whole genome comparisons of ergot fungi reveals the divergence and evolution of species within the genus Claviceps are the result of varying mechanisms driving genome evolution and host range expansion.</title>
        <authorList>
            <person name="Wyka S.A."/>
            <person name="Mondo S.J."/>
            <person name="Liu M."/>
            <person name="Dettman J."/>
            <person name="Nalam V."/>
            <person name="Broders K.D."/>
        </authorList>
    </citation>
    <scope>NUCLEOTIDE SEQUENCE</scope>
    <source>
        <strain evidence="2">CCC 489</strain>
    </source>
</reference>
<keyword evidence="1" id="KW-0812">Transmembrane</keyword>
<dbReference type="Proteomes" id="UP000811619">
    <property type="component" value="Unassembled WGS sequence"/>
</dbReference>
<organism evidence="2 3">
    <name type="scientific">Claviceps africana</name>
    <dbReference type="NCBI Taxonomy" id="83212"/>
    <lineage>
        <taxon>Eukaryota</taxon>
        <taxon>Fungi</taxon>
        <taxon>Dikarya</taxon>
        <taxon>Ascomycota</taxon>
        <taxon>Pezizomycotina</taxon>
        <taxon>Sordariomycetes</taxon>
        <taxon>Hypocreomycetidae</taxon>
        <taxon>Hypocreales</taxon>
        <taxon>Clavicipitaceae</taxon>
        <taxon>Claviceps</taxon>
    </lineage>
</organism>
<feature type="transmembrane region" description="Helical" evidence="1">
    <location>
        <begin position="273"/>
        <end position="292"/>
    </location>
</feature>
<dbReference type="InterPro" id="IPR044926">
    <property type="entry name" value="RGS_subdomain_2"/>
</dbReference>
<feature type="transmembrane region" description="Helical" evidence="1">
    <location>
        <begin position="238"/>
        <end position="261"/>
    </location>
</feature>
<dbReference type="AlphaFoldDB" id="A0A8K0J3S9"/>
<feature type="transmembrane region" description="Helical" evidence="1">
    <location>
        <begin position="20"/>
        <end position="43"/>
    </location>
</feature>
<dbReference type="SUPFAM" id="SSF48097">
    <property type="entry name" value="Regulator of G-protein signaling, RGS"/>
    <property type="match status" value="1"/>
</dbReference>
<feature type="transmembrane region" description="Helical" evidence="1">
    <location>
        <begin position="151"/>
        <end position="172"/>
    </location>
</feature>